<proteinExistence type="predicted"/>
<name>A0A9Q1IFA4_SYNKA</name>
<organism evidence="2 3">
    <name type="scientific">Synaphobranchus kaupii</name>
    <name type="common">Kaup's arrowtooth eel</name>
    <dbReference type="NCBI Taxonomy" id="118154"/>
    <lineage>
        <taxon>Eukaryota</taxon>
        <taxon>Metazoa</taxon>
        <taxon>Chordata</taxon>
        <taxon>Craniata</taxon>
        <taxon>Vertebrata</taxon>
        <taxon>Euteleostomi</taxon>
        <taxon>Actinopterygii</taxon>
        <taxon>Neopterygii</taxon>
        <taxon>Teleostei</taxon>
        <taxon>Anguilliformes</taxon>
        <taxon>Synaphobranchidae</taxon>
        <taxon>Synaphobranchus</taxon>
    </lineage>
</organism>
<dbReference type="EMBL" id="JAINUF010000018">
    <property type="protein sequence ID" value="KAJ8338430.1"/>
    <property type="molecule type" value="Genomic_DNA"/>
</dbReference>
<protein>
    <submittedName>
        <fullName evidence="2">Uncharacterized protein</fullName>
    </submittedName>
</protein>
<feature type="region of interest" description="Disordered" evidence="1">
    <location>
        <begin position="100"/>
        <end position="166"/>
    </location>
</feature>
<comment type="caution">
    <text evidence="2">The sequence shown here is derived from an EMBL/GenBank/DDBJ whole genome shotgun (WGS) entry which is preliminary data.</text>
</comment>
<feature type="compositionally biased region" description="Polar residues" evidence="1">
    <location>
        <begin position="154"/>
        <end position="166"/>
    </location>
</feature>
<reference evidence="2" key="1">
    <citation type="journal article" date="2023" name="Science">
        <title>Genome structures resolve the early diversification of teleost fishes.</title>
        <authorList>
            <person name="Parey E."/>
            <person name="Louis A."/>
            <person name="Montfort J."/>
            <person name="Bouchez O."/>
            <person name="Roques C."/>
            <person name="Iampietro C."/>
            <person name="Lluch J."/>
            <person name="Castinel A."/>
            <person name="Donnadieu C."/>
            <person name="Desvignes T."/>
            <person name="Floi Bucao C."/>
            <person name="Jouanno E."/>
            <person name="Wen M."/>
            <person name="Mejri S."/>
            <person name="Dirks R."/>
            <person name="Jansen H."/>
            <person name="Henkel C."/>
            <person name="Chen W.J."/>
            <person name="Zahm M."/>
            <person name="Cabau C."/>
            <person name="Klopp C."/>
            <person name="Thompson A.W."/>
            <person name="Robinson-Rechavi M."/>
            <person name="Braasch I."/>
            <person name="Lecointre G."/>
            <person name="Bobe J."/>
            <person name="Postlethwait J.H."/>
            <person name="Berthelot C."/>
            <person name="Roest Crollius H."/>
            <person name="Guiguen Y."/>
        </authorList>
    </citation>
    <scope>NUCLEOTIDE SEQUENCE</scope>
    <source>
        <strain evidence="2">WJC10195</strain>
    </source>
</reference>
<feature type="compositionally biased region" description="Basic and acidic residues" evidence="1">
    <location>
        <begin position="103"/>
        <end position="115"/>
    </location>
</feature>
<dbReference type="AlphaFoldDB" id="A0A9Q1IFA4"/>
<accession>A0A9Q1IFA4</accession>
<feature type="compositionally biased region" description="Acidic residues" evidence="1">
    <location>
        <begin position="116"/>
        <end position="128"/>
    </location>
</feature>
<dbReference type="Proteomes" id="UP001152622">
    <property type="component" value="Chromosome 18"/>
</dbReference>
<gene>
    <name evidence="2" type="ORF">SKAU_G00373960</name>
</gene>
<evidence type="ECO:0000313" key="2">
    <source>
        <dbReference type="EMBL" id="KAJ8338430.1"/>
    </source>
</evidence>
<evidence type="ECO:0000256" key="1">
    <source>
        <dbReference type="SAM" id="MobiDB-lite"/>
    </source>
</evidence>
<sequence length="166" mass="18596">MRQKQAKVVQWEIFEAGRSYHRCSVNKGGRYSYEEAVWTVTFGFNVYTRIIIQSDRGDAVLETLDKFTRLACLCEFKGFAVVVAVNLPLGRMSLVAEYEEGEYERPAKRLKTAEREEGEDLEEGEDSDSASAGLLGDGVEEDVAGPGGEKRPHWSTSKYGSTRRVS</sequence>
<evidence type="ECO:0000313" key="3">
    <source>
        <dbReference type="Proteomes" id="UP001152622"/>
    </source>
</evidence>
<keyword evidence="3" id="KW-1185">Reference proteome</keyword>